<evidence type="ECO:0000313" key="13">
    <source>
        <dbReference type="EMBL" id="MDA1357988.1"/>
    </source>
</evidence>
<dbReference type="PANTHER" id="PTHR24421:SF10">
    <property type="entry name" value="NITRATE_NITRITE SENSOR PROTEIN NARQ"/>
    <property type="match status" value="1"/>
</dbReference>
<dbReference type="SUPFAM" id="SSF55874">
    <property type="entry name" value="ATPase domain of HSP90 chaperone/DNA topoisomerase II/histidine kinase"/>
    <property type="match status" value="1"/>
</dbReference>
<dbReference type="GO" id="GO:0005524">
    <property type="term" value="F:ATP binding"/>
    <property type="evidence" value="ECO:0007669"/>
    <property type="project" value="UniProtKB-KW"/>
</dbReference>
<feature type="domain" description="Signal transduction histidine kinase subgroup 3 dimerisation and phosphoacceptor" evidence="11">
    <location>
        <begin position="234"/>
        <end position="297"/>
    </location>
</feature>
<sequence>MRTTLRQLGVDTGYLLSMFFIALPAFIIGVTGTVLGVGTAVIWIGVPIAAATLFAMRGMAAAGRSMLPSVLRRELPRPRYKRAREDASALRRYLTVLTDGQSWLNVLWAVAALPIAIVGFVVAVTWWSVTAATLLYPLYSWIIEAATGGDSDDGLHYATEWLGWGSSYAARSVLAVIGGIVMALTLIPVLRGLALAQGYVAKGMLTSISGLHERIDQLEESRNAATSAEADALRRIERDIHDGPQQRLVGLGMELARVKRQLATNPEAAQATLEAAIAQTRETIDELRSLSRGIAPPILTDRGLDAALAALAARSLVPVELETNLNGRYKASVESTVYFVTAECLTNIAKHSQATKATVAVEDWGDRLVLSVGDNGIGGAHVSKGHGLSGLTDRVKAVEGQWTIDSPDGGPTVIVVEVPCV</sequence>
<dbReference type="GO" id="GO:0046983">
    <property type="term" value="F:protein dimerization activity"/>
    <property type="evidence" value="ECO:0007669"/>
    <property type="project" value="InterPro"/>
</dbReference>
<evidence type="ECO:0000259" key="10">
    <source>
        <dbReference type="Pfam" id="PF02518"/>
    </source>
</evidence>
<dbReference type="InterPro" id="IPR025828">
    <property type="entry name" value="Put_sensor_dom"/>
</dbReference>
<dbReference type="Pfam" id="PF07730">
    <property type="entry name" value="HisKA_3"/>
    <property type="match status" value="1"/>
</dbReference>
<evidence type="ECO:0000256" key="4">
    <source>
        <dbReference type="ARBA" id="ARBA00022679"/>
    </source>
</evidence>
<keyword evidence="14" id="KW-1185">Reference proteome</keyword>
<evidence type="ECO:0000259" key="12">
    <source>
        <dbReference type="Pfam" id="PF13796"/>
    </source>
</evidence>
<feature type="domain" description="Histidine kinase/HSP90-like ATPase" evidence="10">
    <location>
        <begin position="334"/>
        <end position="419"/>
    </location>
</feature>
<dbReference type="Pfam" id="PF13796">
    <property type="entry name" value="Sensor"/>
    <property type="match status" value="1"/>
</dbReference>
<dbReference type="Pfam" id="PF02518">
    <property type="entry name" value="HATPase_c"/>
    <property type="match status" value="1"/>
</dbReference>
<dbReference type="InterPro" id="IPR011712">
    <property type="entry name" value="Sig_transdc_His_kin_sub3_dim/P"/>
</dbReference>
<keyword evidence="7" id="KW-0067">ATP-binding</keyword>
<dbReference type="InterPro" id="IPR003594">
    <property type="entry name" value="HATPase_dom"/>
</dbReference>
<feature type="transmembrane region" description="Helical" evidence="9">
    <location>
        <begin position="12"/>
        <end position="35"/>
    </location>
</feature>
<evidence type="ECO:0000256" key="5">
    <source>
        <dbReference type="ARBA" id="ARBA00022741"/>
    </source>
</evidence>
<evidence type="ECO:0000256" key="6">
    <source>
        <dbReference type="ARBA" id="ARBA00022777"/>
    </source>
</evidence>
<feature type="transmembrane region" description="Helical" evidence="9">
    <location>
        <begin position="168"/>
        <end position="190"/>
    </location>
</feature>
<dbReference type="EC" id="2.7.13.3" evidence="2"/>
<evidence type="ECO:0000256" key="1">
    <source>
        <dbReference type="ARBA" id="ARBA00000085"/>
    </source>
</evidence>
<dbReference type="Proteomes" id="UP001146067">
    <property type="component" value="Unassembled WGS sequence"/>
</dbReference>
<evidence type="ECO:0000259" key="11">
    <source>
        <dbReference type="Pfam" id="PF07730"/>
    </source>
</evidence>
<evidence type="ECO:0000256" key="3">
    <source>
        <dbReference type="ARBA" id="ARBA00022553"/>
    </source>
</evidence>
<keyword evidence="4" id="KW-0808">Transferase</keyword>
<keyword evidence="5" id="KW-0547">Nucleotide-binding</keyword>
<gene>
    <name evidence="13" type="ORF">O1R50_00020</name>
</gene>
<feature type="domain" description="Putative sensor" evidence="12">
    <location>
        <begin position="14"/>
        <end position="205"/>
    </location>
</feature>
<dbReference type="AlphaFoldDB" id="A0A9X3SR10"/>
<evidence type="ECO:0000256" key="2">
    <source>
        <dbReference type="ARBA" id="ARBA00012438"/>
    </source>
</evidence>
<proteinExistence type="predicted"/>
<name>A0A9X3SR10_9ACTN</name>
<evidence type="ECO:0000256" key="8">
    <source>
        <dbReference type="ARBA" id="ARBA00023012"/>
    </source>
</evidence>
<keyword evidence="8" id="KW-0902">Two-component regulatory system</keyword>
<comment type="catalytic activity">
    <reaction evidence="1">
        <text>ATP + protein L-histidine = ADP + protein N-phospho-L-histidine.</text>
        <dbReference type="EC" id="2.7.13.3"/>
    </reaction>
</comment>
<dbReference type="Gene3D" id="1.20.5.1930">
    <property type="match status" value="1"/>
</dbReference>
<dbReference type="GO" id="GO:0000155">
    <property type="term" value="F:phosphorelay sensor kinase activity"/>
    <property type="evidence" value="ECO:0007669"/>
    <property type="project" value="InterPro"/>
</dbReference>
<keyword evidence="6" id="KW-0418">Kinase</keyword>
<evidence type="ECO:0000256" key="9">
    <source>
        <dbReference type="SAM" id="Phobius"/>
    </source>
</evidence>
<keyword evidence="9" id="KW-0472">Membrane</keyword>
<dbReference type="Gene3D" id="3.30.565.10">
    <property type="entry name" value="Histidine kinase-like ATPase, C-terminal domain"/>
    <property type="match status" value="1"/>
</dbReference>
<protein>
    <recommendedName>
        <fullName evidence="2">histidine kinase</fullName>
        <ecNumber evidence="2">2.7.13.3</ecNumber>
    </recommendedName>
</protein>
<dbReference type="GO" id="GO:0016020">
    <property type="term" value="C:membrane"/>
    <property type="evidence" value="ECO:0007669"/>
    <property type="project" value="InterPro"/>
</dbReference>
<dbReference type="CDD" id="cd16917">
    <property type="entry name" value="HATPase_UhpB-NarQ-NarX-like"/>
    <property type="match status" value="1"/>
</dbReference>
<accession>A0A9X3SR10</accession>
<feature type="transmembrane region" description="Helical" evidence="9">
    <location>
        <begin position="106"/>
        <end position="129"/>
    </location>
</feature>
<keyword evidence="9" id="KW-1133">Transmembrane helix</keyword>
<dbReference type="RefSeq" id="WP_270107764.1">
    <property type="nucleotide sequence ID" value="NZ_JAPZVP010000001.1"/>
</dbReference>
<organism evidence="13 14">
    <name type="scientific">Glycomyces luteolus</name>
    <dbReference type="NCBI Taxonomy" id="2670330"/>
    <lineage>
        <taxon>Bacteria</taxon>
        <taxon>Bacillati</taxon>
        <taxon>Actinomycetota</taxon>
        <taxon>Actinomycetes</taxon>
        <taxon>Glycomycetales</taxon>
        <taxon>Glycomycetaceae</taxon>
        <taxon>Glycomyces</taxon>
    </lineage>
</organism>
<dbReference type="InterPro" id="IPR036890">
    <property type="entry name" value="HATPase_C_sf"/>
</dbReference>
<dbReference type="PANTHER" id="PTHR24421">
    <property type="entry name" value="NITRATE/NITRITE SENSOR PROTEIN NARX-RELATED"/>
    <property type="match status" value="1"/>
</dbReference>
<evidence type="ECO:0000256" key="7">
    <source>
        <dbReference type="ARBA" id="ARBA00022840"/>
    </source>
</evidence>
<keyword evidence="9" id="KW-0812">Transmembrane</keyword>
<dbReference type="EMBL" id="JAPZVP010000001">
    <property type="protein sequence ID" value="MDA1357988.1"/>
    <property type="molecule type" value="Genomic_DNA"/>
</dbReference>
<comment type="caution">
    <text evidence="13">The sequence shown here is derived from an EMBL/GenBank/DDBJ whole genome shotgun (WGS) entry which is preliminary data.</text>
</comment>
<reference evidence="13" key="1">
    <citation type="submission" date="2022-12" db="EMBL/GenBank/DDBJ databases">
        <title>Gycomyces niveus sp.nov.,a novel actinomycete isolated from soil in Shouguan.</title>
        <authorList>
            <person name="Yang X."/>
        </authorList>
    </citation>
    <scope>NUCLEOTIDE SEQUENCE</scope>
    <source>
        <strain evidence="13">NEAU-A15</strain>
    </source>
</reference>
<evidence type="ECO:0000313" key="14">
    <source>
        <dbReference type="Proteomes" id="UP001146067"/>
    </source>
</evidence>
<feature type="transmembrane region" description="Helical" evidence="9">
    <location>
        <begin position="41"/>
        <end position="63"/>
    </location>
</feature>
<keyword evidence="3" id="KW-0597">Phosphoprotein</keyword>
<dbReference type="InterPro" id="IPR050482">
    <property type="entry name" value="Sensor_HK_TwoCompSys"/>
</dbReference>